<evidence type="ECO:0000313" key="3">
    <source>
        <dbReference type="EMBL" id="KAG7356547.1"/>
    </source>
</evidence>
<dbReference type="EMBL" id="JAGRRH010000015">
    <property type="protein sequence ID" value="KAG7356547.1"/>
    <property type="molecule type" value="Genomic_DNA"/>
</dbReference>
<reference evidence="3" key="2">
    <citation type="submission" date="2021-04" db="EMBL/GenBank/DDBJ databases">
        <authorList>
            <person name="Podell S."/>
        </authorList>
    </citation>
    <scope>NUCLEOTIDE SEQUENCE</scope>
    <source>
        <strain evidence="3">Hildebrandi</strain>
    </source>
</reference>
<dbReference type="InterPro" id="IPR051760">
    <property type="entry name" value="KMT5A"/>
</dbReference>
<dbReference type="Pfam" id="PF00856">
    <property type="entry name" value="SET"/>
    <property type="match status" value="1"/>
</dbReference>
<keyword evidence="3" id="KW-0489">Methyltransferase</keyword>
<dbReference type="AlphaFoldDB" id="A0A9K3PR10"/>
<dbReference type="GO" id="GO:0005634">
    <property type="term" value="C:nucleus"/>
    <property type="evidence" value="ECO:0007669"/>
    <property type="project" value="TreeGrafter"/>
</dbReference>
<feature type="region of interest" description="Disordered" evidence="1">
    <location>
        <begin position="61"/>
        <end position="92"/>
    </location>
</feature>
<dbReference type="Proteomes" id="UP000693970">
    <property type="component" value="Unassembled WGS sequence"/>
</dbReference>
<organism evidence="3 4">
    <name type="scientific">Nitzschia inconspicua</name>
    <dbReference type="NCBI Taxonomy" id="303405"/>
    <lineage>
        <taxon>Eukaryota</taxon>
        <taxon>Sar</taxon>
        <taxon>Stramenopiles</taxon>
        <taxon>Ochrophyta</taxon>
        <taxon>Bacillariophyta</taxon>
        <taxon>Bacillariophyceae</taxon>
        <taxon>Bacillariophycidae</taxon>
        <taxon>Bacillariales</taxon>
        <taxon>Bacillariaceae</taxon>
        <taxon>Nitzschia</taxon>
    </lineage>
</organism>
<gene>
    <name evidence="3" type="ORF">IV203_001233</name>
</gene>
<dbReference type="PROSITE" id="PS50280">
    <property type="entry name" value="SET"/>
    <property type="match status" value="1"/>
</dbReference>
<dbReference type="GO" id="GO:0006357">
    <property type="term" value="P:regulation of transcription by RNA polymerase II"/>
    <property type="evidence" value="ECO:0007669"/>
    <property type="project" value="TreeGrafter"/>
</dbReference>
<evidence type="ECO:0000256" key="1">
    <source>
        <dbReference type="SAM" id="MobiDB-lite"/>
    </source>
</evidence>
<sequence length="683" mass="78472">MSSLSSRIDATIIDPIIPTLGGINSVQCVYSNARRKKDKSCNMITFLSTLMFFAAMTTVSGSPSSIPPSQQQQQQQQQSTNDPTTTQPQDCGLYLAPSTIPGAGLGVFAGNKPYKKGDRLAPPDIMIPAYDMTWHNDDKGYHFLWDEYTWSTTMFPDMEDDIEDPFEQSSIISSGFGAAINCMLPLVNVADYESDGYGDGYQLTTSGVSSQSPGAGAFTPMTGRIFVASKDIEPFSELYADYGEGYFSGRSSYDSVPLFDDYEKADKLIGRYMKRLEAMKSNASIKEDLELVDLLNTTEFENDMWNFMIETRAIWRESRLLHALPGPNTSIPELENLMEFGGTGMQHYNSSIKSQEWMKEHGQCMDNIHDGVSNIPHAGRGAFASKFIPEGDLVSPAPLIHIPDRRILRVYEDHDHPETPHHHQLLLNYCFGHAESTLLLCPYGLLNFLINHDAKNPNTKIQWSKKHRHPEWFNESINEWGHSYHNGLSFDFVALRDINPGEEITIDYGEEWEAAWQEHVKRFDNPRPKYIPAFELNKMDDLIIPTYFEVDYQYENVLMFCRQHFFPTAFEAKPYRFGFEEEEDYGEYYLCRAFSRNETSRTYTVEVIEREDCANKGNYEVVVKTYKDTPKLILFDIPRDAFFFRDIPYTRDHHQFWSFRHDMRIPNDMFPDIWKTDDVVGDI</sequence>
<dbReference type="GO" id="GO:0032259">
    <property type="term" value="P:methylation"/>
    <property type="evidence" value="ECO:0007669"/>
    <property type="project" value="UniProtKB-KW"/>
</dbReference>
<evidence type="ECO:0000313" key="4">
    <source>
        <dbReference type="Proteomes" id="UP000693970"/>
    </source>
</evidence>
<dbReference type="InterPro" id="IPR001214">
    <property type="entry name" value="SET_dom"/>
</dbReference>
<feature type="compositionally biased region" description="Low complexity" evidence="1">
    <location>
        <begin position="61"/>
        <end position="89"/>
    </location>
</feature>
<dbReference type="GO" id="GO:0005700">
    <property type="term" value="C:polytene chromosome"/>
    <property type="evidence" value="ECO:0007669"/>
    <property type="project" value="TreeGrafter"/>
</dbReference>
<keyword evidence="3" id="KW-0808">Transferase</keyword>
<dbReference type="PANTHER" id="PTHR46167:SF1">
    <property type="entry name" value="N-LYSINE METHYLTRANSFERASE KMT5A"/>
    <property type="match status" value="1"/>
</dbReference>
<reference evidence="3" key="1">
    <citation type="journal article" date="2021" name="Sci. Rep.">
        <title>Diploid genomic architecture of Nitzschia inconspicua, an elite biomass production diatom.</title>
        <authorList>
            <person name="Oliver A."/>
            <person name="Podell S."/>
            <person name="Pinowska A."/>
            <person name="Traller J.C."/>
            <person name="Smith S.R."/>
            <person name="McClure R."/>
            <person name="Beliaev A."/>
            <person name="Bohutskyi P."/>
            <person name="Hill E.A."/>
            <person name="Rabines A."/>
            <person name="Zheng H."/>
            <person name="Allen L.Z."/>
            <person name="Kuo A."/>
            <person name="Grigoriev I.V."/>
            <person name="Allen A.E."/>
            <person name="Hazlebeck D."/>
            <person name="Allen E.E."/>
        </authorList>
    </citation>
    <scope>NUCLEOTIDE SEQUENCE</scope>
    <source>
        <strain evidence="3">Hildebrandi</strain>
    </source>
</reference>
<keyword evidence="4" id="KW-1185">Reference proteome</keyword>
<feature type="domain" description="SET" evidence="2">
    <location>
        <begin position="366"/>
        <end position="509"/>
    </location>
</feature>
<dbReference type="OrthoDB" id="39971at2759"/>
<accession>A0A9K3PR10</accession>
<evidence type="ECO:0000259" key="2">
    <source>
        <dbReference type="PROSITE" id="PS50280"/>
    </source>
</evidence>
<comment type="caution">
    <text evidence="3">The sequence shown here is derived from an EMBL/GenBank/DDBJ whole genome shotgun (WGS) entry which is preliminary data.</text>
</comment>
<proteinExistence type="predicted"/>
<protein>
    <submittedName>
        <fullName evidence="3">SET methyltransferase domain containing protein</fullName>
    </submittedName>
</protein>
<name>A0A9K3PR10_9STRA</name>
<dbReference type="GO" id="GO:0042799">
    <property type="term" value="F:histone H4K20 methyltransferase activity"/>
    <property type="evidence" value="ECO:0007669"/>
    <property type="project" value="TreeGrafter"/>
</dbReference>
<dbReference type="PANTHER" id="PTHR46167">
    <property type="entry name" value="N-LYSINE METHYLTRANSFERASE KMT5A"/>
    <property type="match status" value="1"/>
</dbReference>